<dbReference type="Proteomes" id="UP000663845">
    <property type="component" value="Unassembled WGS sequence"/>
</dbReference>
<proteinExistence type="predicted"/>
<accession>A0A814A2V0</accession>
<dbReference type="Gene3D" id="1.20.140.150">
    <property type="match status" value="1"/>
</dbReference>
<dbReference type="AlphaFoldDB" id="A0A814A2V0"/>
<dbReference type="SUPFAM" id="SSF52047">
    <property type="entry name" value="RNI-like"/>
    <property type="match status" value="1"/>
</dbReference>
<feature type="transmembrane region" description="Helical" evidence="1">
    <location>
        <begin position="130"/>
        <end position="150"/>
    </location>
</feature>
<evidence type="ECO:0000313" key="2">
    <source>
        <dbReference type="EMBL" id="CAF0906584.1"/>
    </source>
</evidence>
<feature type="transmembrane region" description="Helical" evidence="1">
    <location>
        <begin position="170"/>
        <end position="191"/>
    </location>
</feature>
<dbReference type="EMBL" id="CAJNOG010000080">
    <property type="protein sequence ID" value="CAF0906584.1"/>
    <property type="molecule type" value="Genomic_DNA"/>
</dbReference>
<keyword evidence="1" id="KW-0812">Transmembrane</keyword>
<protein>
    <submittedName>
        <fullName evidence="2">Uncharacterized protein</fullName>
    </submittedName>
</protein>
<keyword evidence="1" id="KW-0472">Membrane</keyword>
<sequence>MVVKYNTCNLALISLSVIFGAIALLLACVGIGSSNWQTTSTNTTTGQTYIDSVANFFYACRLNLTGDAQCGQRSNDYNNIQYYIINSTGNSTEWNLHLNFAAGLSIIGIIFIFIGTVTNLLMFFGDRSTWIYLIAPTFLFNACLFMLAGLAEGARVLLYNGYSANLYEVAHVLIIFSLLTSAIAAGCLYDLKAVKNSNNKLTVLKLESNPDITPNGVEHAINELKENKILQDIYFKHCKLDDSDKKNFEENAALKTGFYVII</sequence>
<name>A0A814A2V0_9BILA</name>
<feature type="transmembrane region" description="Helical" evidence="1">
    <location>
        <begin position="12"/>
        <end position="32"/>
    </location>
</feature>
<gene>
    <name evidence="2" type="ORF">JYZ213_LOCUS10846</name>
</gene>
<feature type="transmembrane region" description="Helical" evidence="1">
    <location>
        <begin position="100"/>
        <end position="123"/>
    </location>
</feature>
<comment type="caution">
    <text evidence="2">The sequence shown here is derived from an EMBL/GenBank/DDBJ whole genome shotgun (WGS) entry which is preliminary data.</text>
</comment>
<organism evidence="2 3">
    <name type="scientific">Adineta steineri</name>
    <dbReference type="NCBI Taxonomy" id="433720"/>
    <lineage>
        <taxon>Eukaryota</taxon>
        <taxon>Metazoa</taxon>
        <taxon>Spiralia</taxon>
        <taxon>Gnathifera</taxon>
        <taxon>Rotifera</taxon>
        <taxon>Eurotatoria</taxon>
        <taxon>Bdelloidea</taxon>
        <taxon>Adinetida</taxon>
        <taxon>Adinetidae</taxon>
        <taxon>Adineta</taxon>
    </lineage>
</organism>
<keyword evidence="1" id="KW-1133">Transmembrane helix</keyword>
<evidence type="ECO:0000256" key="1">
    <source>
        <dbReference type="SAM" id="Phobius"/>
    </source>
</evidence>
<dbReference type="PROSITE" id="PS51257">
    <property type="entry name" value="PROKAR_LIPOPROTEIN"/>
    <property type="match status" value="1"/>
</dbReference>
<reference evidence="2" key="1">
    <citation type="submission" date="2021-02" db="EMBL/GenBank/DDBJ databases">
        <authorList>
            <person name="Nowell W R."/>
        </authorList>
    </citation>
    <scope>NUCLEOTIDE SEQUENCE</scope>
</reference>
<evidence type="ECO:0000313" key="3">
    <source>
        <dbReference type="Proteomes" id="UP000663845"/>
    </source>
</evidence>